<dbReference type="PANTHER" id="PTHR18820:SF1">
    <property type="entry name" value="PROTEIN LEG1 HOMOLOG"/>
    <property type="match status" value="1"/>
</dbReference>
<gene>
    <name evidence="7" type="ORF">GW7_05229</name>
</gene>
<sequence length="315" mass="35741">MAWPPSWAWVLVGCTSASLAGASGLSDLYPPLWKESPEWGCTELLNKTATYFAKFGPENEQNILWGLPLQHGWQYSSDMNYFLSVLPFLAALDSGIMGTSPDQVTLLPPPRDQTRFCYDVSGCRSSFPETIRKWKMFFQYLQTPLSTFEGLLKYSWNAHTASLKDPIKIFEDRFMYYSKEEENLGVNWAITVNYLAASQFPTTLIRAYTFQKGLPPRILNSTDIAPFISNFTELQNIIVVALNIIGDMNRVTACANHTSRVQPEGEDPLALAMPMAMIGLAPWAPAGPPPPRRVSWLYRYLIRHYKDTEDTRPQY</sequence>
<accession>G5C4S1</accession>
<dbReference type="Pfam" id="PF05612">
    <property type="entry name" value="Leg1"/>
    <property type="match status" value="1"/>
</dbReference>
<feature type="signal peptide" evidence="6">
    <location>
        <begin position="1"/>
        <end position="22"/>
    </location>
</feature>
<dbReference type="PANTHER" id="PTHR18820">
    <property type="entry name" value="LEG1"/>
    <property type="match status" value="1"/>
</dbReference>
<evidence type="ECO:0000256" key="1">
    <source>
        <dbReference type="ARBA" id="ARBA00004613"/>
    </source>
</evidence>
<evidence type="ECO:0000256" key="5">
    <source>
        <dbReference type="ARBA" id="ARBA00023180"/>
    </source>
</evidence>
<feature type="chain" id="PRO_5003475201" description="Protein LEG1 homolog" evidence="6">
    <location>
        <begin position="23"/>
        <end position="315"/>
    </location>
</feature>
<dbReference type="GO" id="GO:0005615">
    <property type="term" value="C:extracellular space"/>
    <property type="evidence" value="ECO:0007669"/>
    <property type="project" value="TreeGrafter"/>
</dbReference>
<evidence type="ECO:0000256" key="3">
    <source>
        <dbReference type="ARBA" id="ARBA00022525"/>
    </source>
</evidence>
<evidence type="ECO:0008006" key="9">
    <source>
        <dbReference type="Google" id="ProtNLM"/>
    </source>
</evidence>
<dbReference type="STRING" id="10181.G5C4S1"/>
<dbReference type="Proteomes" id="UP000006813">
    <property type="component" value="Unassembled WGS sequence"/>
</dbReference>
<proteinExistence type="inferred from homology"/>
<dbReference type="InterPro" id="IPR008499">
    <property type="entry name" value="Leg1"/>
</dbReference>
<organism evidence="7 8">
    <name type="scientific">Heterocephalus glaber</name>
    <name type="common">Naked mole rat</name>
    <dbReference type="NCBI Taxonomy" id="10181"/>
    <lineage>
        <taxon>Eukaryota</taxon>
        <taxon>Metazoa</taxon>
        <taxon>Chordata</taxon>
        <taxon>Craniata</taxon>
        <taxon>Vertebrata</taxon>
        <taxon>Euteleostomi</taxon>
        <taxon>Mammalia</taxon>
        <taxon>Eutheria</taxon>
        <taxon>Euarchontoglires</taxon>
        <taxon>Glires</taxon>
        <taxon>Rodentia</taxon>
        <taxon>Hystricomorpha</taxon>
        <taxon>Bathyergidae</taxon>
        <taxon>Heterocephalus</taxon>
    </lineage>
</organism>
<comment type="similarity">
    <text evidence="2">Belongs to the LEG1 family.</text>
</comment>
<keyword evidence="4 6" id="KW-0732">Signal</keyword>
<dbReference type="AlphaFoldDB" id="G5C4S1"/>
<dbReference type="FunCoup" id="G5C4S1">
    <property type="interactions" value="213"/>
</dbReference>
<keyword evidence="5" id="KW-0325">Glycoprotein</keyword>
<evidence type="ECO:0000256" key="6">
    <source>
        <dbReference type="SAM" id="SignalP"/>
    </source>
</evidence>
<keyword evidence="3" id="KW-0964">Secreted</keyword>
<evidence type="ECO:0000256" key="4">
    <source>
        <dbReference type="ARBA" id="ARBA00022729"/>
    </source>
</evidence>
<reference evidence="7 8" key="1">
    <citation type="journal article" date="2011" name="Nature">
        <title>Genome sequencing reveals insights into physiology and longevity of the naked mole rat.</title>
        <authorList>
            <person name="Kim E.B."/>
            <person name="Fang X."/>
            <person name="Fushan A.A."/>
            <person name="Huang Z."/>
            <person name="Lobanov A.V."/>
            <person name="Han L."/>
            <person name="Marino S.M."/>
            <person name="Sun X."/>
            <person name="Turanov A.A."/>
            <person name="Yang P."/>
            <person name="Yim S.H."/>
            <person name="Zhao X."/>
            <person name="Kasaikina M.V."/>
            <person name="Stoletzki N."/>
            <person name="Peng C."/>
            <person name="Polak P."/>
            <person name="Xiong Z."/>
            <person name="Kiezun A."/>
            <person name="Zhu Y."/>
            <person name="Chen Y."/>
            <person name="Kryukov G.V."/>
            <person name="Zhang Q."/>
            <person name="Peshkin L."/>
            <person name="Yang L."/>
            <person name="Bronson R.T."/>
            <person name="Buffenstein R."/>
            <person name="Wang B."/>
            <person name="Han C."/>
            <person name="Li Q."/>
            <person name="Chen L."/>
            <person name="Zhao W."/>
            <person name="Sunyaev S.R."/>
            <person name="Park T.J."/>
            <person name="Zhang G."/>
            <person name="Wang J."/>
            <person name="Gladyshev V.N."/>
        </authorList>
    </citation>
    <scope>NUCLEOTIDE SEQUENCE [LARGE SCALE GENOMIC DNA]</scope>
</reference>
<evidence type="ECO:0000256" key="2">
    <source>
        <dbReference type="ARBA" id="ARBA00009122"/>
    </source>
</evidence>
<evidence type="ECO:0000313" key="7">
    <source>
        <dbReference type="EMBL" id="EHB16532.1"/>
    </source>
</evidence>
<comment type="subcellular location">
    <subcellularLocation>
        <location evidence="1">Secreted</location>
    </subcellularLocation>
</comment>
<dbReference type="EMBL" id="JH173387">
    <property type="protein sequence ID" value="EHB16532.1"/>
    <property type="molecule type" value="Genomic_DNA"/>
</dbReference>
<protein>
    <recommendedName>
        <fullName evidence="9">Protein LEG1 homolog</fullName>
    </recommendedName>
</protein>
<dbReference type="InParanoid" id="G5C4S1"/>
<name>G5C4S1_HETGA</name>
<evidence type="ECO:0000313" key="8">
    <source>
        <dbReference type="Proteomes" id="UP000006813"/>
    </source>
</evidence>